<evidence type="ECO:0000256" key="3">
    <source>
        <dbReference type="ARBA" id="ARBA00022827"/>
    </source>
</evidence>
<dbReference type="GO" id="GO:0050660">
    <property type="term" value="F:flavin adenine dinucleotide binding"/>
    <property type="evidence" value="ECO:0007669"/>
    <property type="project" value="InterPro"/>
</dbReference>
<evidence type="ECO:0000256" key="1">
    <source>
        <dbReference type="ARBA" id="ARBA00010790"/>
    </source>
</evidence>
<dbReference type="EMBL" id="CP002480">
    <property type="protein sequence ID" value="ADW70703.1"/>
    <property type="molecule type" value="Genomic_DNA"/>
</dbReference>
<dbReference type="Proteomes" id="UP000000343">
    <property type="component" value="Chromosome"/>
</dbReference>
<name>E8WVU4_GRATM</name>
<sequence>MKSFSTNDVVDVVVIGTGAGGAPVMATLAEAGLSVVALEAGRWWDPAKDFAADEVQMSELYWLDERISAGETPTAFGGNNSGTGVGGSMLHWGAYAPRADERDLKLKTDSGLGVDFPLDYAELKPIYEELDRFMGVSGPTPYPWNESRQFPLGPIALNAPALAMQKGFAALGIRTAEAPIAAVSAKYTQPGYAERQPCVGCGFCHQGCVFNGAKGSMDVTWLPRALAAGVEIRPDSFVHQIELDAKGEVSAVVYRTKSEDHRQRCKAVFLCAGAVETPRLLLHTGLANSSGQVGRNFMAHVATQAWGTFAPEMRMNKGFPASLISEEMMRPADADFVGGYLVQPLGVVPVTFAKQVARGRGLWGQALVDYLDQYNHIAGIGINGDCLPYNGNYLELSDEADQRDGIGMPKPLIHFSYGENEKRMSEHGAKLMTSAWEAAGATDIWTFERSAHTIGTCRMGDDPKDNVVDAYGRSHDIPNLWISDNSTFPAALAANPAMTIMALALRSARQFLSLTRT</sequence>
<dbReference type="EC" id="1.1.99.3" evidence="7"/>
<dbReference type="Gene3D" id="3.50.50.60">
    <property type="entry name" value="FAD/NAD(P)-binding domain"/>
    <property type="match status" value="2"/>
</dbReference>
<comment type="similarity">
    <text evidence="1">Belongs to the GMC oxidoreductase family.</text>
</comment>
<keyword evidence="3" id="KW-0274">FAD</keyword>
<evidence type="ECO:0000259" key="5">
    <source>
        <dbReference type="Pfam" id="PF00732"/>
    </source>
</evidence>
<dbReference type="InterPro" id="IPR036188">
    <property type="entry name" value="FAD/NAD-bd_sf"/>
</dbReference>
<dbReference type="InterPro" id="IPR007867">
    <property type="entry name" value="GMC_OxRtase_C"/>
</dbReference>
<dbReference type="HOGENOM" id="CLU_008878_4_0_0"/>
<dbReference type="PANTHER" id="PTHR46056:SF12">
    <property type="entry name" value="LONG-CHAIN-ALCOHOL OXIDASE"/>
    <property type="match status" value="1"/>
</dbReference>
<dbReference type="AlphaFoldDB" id="E8WVU4"/>
<keyword evidence="2" id="KW-0285">Flavoprotein</keyword>
<dbReference type="Pfam" id="PF05199">
    <property type="entry name" value="GMC_oxred_C"/>
    <property type="match status" value="1"/>
</dbReference>
<protein>
    <submittedName>
        <fullName evidence="7">Gluconate 2-dehydrogenase (Acceptor)</fullName>
        <ecNumber evidence="7">1.1.99.3</ecNumber>
    </submittedName>
</protein>
<evidence type="ECO:0000313" key="7">
    <source>
        <dbReference type="EMBL" id="ADW70703.1"/>
    </source>
</evidence>
<dbReference type="GO" id="GO:0033717">
    <property type="term" value="F:gluconate 2-dehydrogenase (acceptor) activity"/>
    <property type="evidence" value="ECO:0007669"/>
    <property type="project" value="UniProtKB-EC"/>
</dbReference>
<dbReference type="RefSeq" id="WP_013582012.1">
    <property type="nucleotide sequence ID" value="NC_015064.1"/>
</dbReference>
<feature type="domain" description="Glucose-methanol-choline oxidoreductase C-terminal" evidence="6">
    <location>
        <begin position="392"/>
        <end position="504"/>
    </location>
</feature>
<dbReference type="KEGG" id="acm:AciX9_3702"/>
<accession>E8WVU4</accession>
<dbReference type="SUPFAM" id="SSF51905">
    <property type="entry name" value="FAD/NAD(P)-binding domain"/>
    <property type="match status" value="1"/>
</dbReference>
<reference evidence="8" key="1">
    <citation type="submission" date="2011-01" db="EMBL/GenBank/DDBJ databases">
        <title>Complete sequence of chromosome of Acidobacterium sp. MP5ACTX9.</title>
        <authorList>
            <consortium name="US DOE Joint Genome Institute"/>
            <person name="Lucas S."/>
            <person name="Copeland A."/>
            <person name="Lapidus A."/>
            <person name="Cheng J.-F."/>
            <person name="Goodwin L."/>
            <person name="Pitluck S."/>
            <person name="Teshima H."/>
            <person name="Detter J.C."/>
            <person name="Han C."/>
            <person name="Tapia R."/>
            <person name="Land M."/>
            <person name="Hauser L."/>
            <person name="Kyrpides N."/>
            <person name="Ivanova N."/>
            <person name="Ovchinnikova G."/>
            <person name="Pagani I."/>
            <person name="Rawat S.R."/>
            <person name="Mannisto M."/>
            <person name="Haggblom M.M."/>
            <person name="Woyke T."/>
        </authorList>
    </citation>
    <scope>NUCLEOTIDE SEQUENCE [LARGE SCALE GENOMIC DNA]</scope>
    <source>
        <strain evidence="8">MP5ACTX9</strain>
    </source>
</reference>
<dbReference type="InterPro" id="IPR000172">
    <property type="entry name" value="GMC_OxRdtase_N"/>
</dbReference>
<proteinExistence type="inferred from homology"/>
<evidence type="ECO:0000256" key="4">
    <source>
        <dbReference type="ARBA" id="ARBA00023002"/>
    </source>
</evidence>
<feature type="domain" description="Glucose-methanol-choline oxidoreductase N-terminal" evidence="5">
    <location>
        <begin position="197"/>
        <end position="301"/>
    </location>
</feature>
<dbReference type="Pfam" id="PF00732">
    <property type="entry name" value="GMC_oxred_N"/>
    <property type="match status" value="1"/>
</dbReference>
<dbReference type="PaxDb" id="1198114-AciX9_3702"/>
<evidence type="ECO:0000256" key="2">
    <source>
        <dbReference type="ARBA" id="ARBA00022630"/>
    </source>
</evidence>
<evidence type="ECO:0000259" key="6">
    <source>
        <dbReference type="Pfam" id="PF05199"/>
    </source>
</evidence>
<dbReference type="eggNOG" id="COG2303">
    <property type="taxonomic scope" value="Bacteria"/>
</dbReference>
<evidence type="ECO:0000313" key="8">
    <source>
        <dbReference type="Proteomes" id="UP000000343"/>
    </source>
</evidence>
<dbReference type="PANTHER" id="PTHR46056">
    <property type="entry name" value="LONG-CHAIN-ALCOHOL OXIDASE"/>
    <property type="match status" value="1"/>
</dbReference>
<keyword evidence="4 7" id="KW-0560">Oxidoreductase</keyword>
<keyword evidence="8" id="KW-1185">Reference proteome</keyword>
<dbReference type="STRING" id="1198114.AciX9_3702"/>
<dbReference type="SUPFAM" id="SSF54373">
    <property type="entry name" value="FAD-linked reductases, C-terminal domain"/>
    <property type="match status" value="1"/>
</dbReference>
<organism evidence="8">
    <name type="scientific">Granulicella tundricola (strain ATCC BAA-1859 / DSM 23138 / MP5ACTX9)</name>
    <dbReference type="NCBI Taxonomy" id="1198114"/>
    <lineage>
        <taxon>Bacteria</taxon>
        <taxon>Pseudomonadati</taxon>
        <taxon>Acidobacteriota</taxon>
        <taxon>Terriglobia</taxon>
        <taxon>Terriglobales</taxon>
        <taxon>Acidobacteriaceae</taxon>
        <taxon>Granulicella</taxon>
    </lineage>
</organism>
<gene>
    <name evidence="7" type="ordered locus">AciX9_3702</name>
</gene>